<accession>A0ACD1E1I3</accession>
<organism evidence="1 2">
    <name type="scientific">Curtobacterium aetherium</name>
    <dbReference type="NCBI Taxonomy" id="2841594"/>
    <lineage>
        <taxon>Bacteria</taxon>
        <taxon>Bacillati</taxon>
        <taxon>Actinomycetota</taxon>
        <taxon>Actinomycetes</taxon>
        <taxon>Micrococcales</taxon>
        <taxon>Microbacteriaceae</taxon>
        <taxon>Curtobacterium</taxon>
    </lineage>
</organism>
<dbReference type="EMBL" id="CP076544">
    <property type="protein sequence ID" value="QWS32618.1"/>
    <property type="molecule type" value="Genomic_DNA"/>
</dbReference>
<name>A0ACD1E1I3_9MICO</name>
<gene>
    <name evidence="1" type="ORF">KM842_09980</name>
</gene>
<reference evidence="1" key="1">
    <citation type="submission" date="2021-06" db="EMBL/GenBank/DDBJ databases">
        <authorList>
            <person name="Ellington A.J."/>
            <person name="Bryan N.C."/>
            <person name="Christner B.C."/>
            <person name="Reisch C.R."/>
        </authorList>
    </citation>
    <scope>NUCLEOTIDE SEQUENCE</scope>
    <source>
        <strain evidence="1">L6-1</strain>
    </source>
</reference>
<evidence type="ECO:0000313" key="1">
    <source>
        <dbReference type="EMBL" id="QWS32618.1"/>
    </source>
</evidence>
<keyword evidence="2" id="KW-1185">Reference proteome</keyword>
<dbReference type="Proteomes" id="UP000681794">
    <property type="component" value="Chromosome"/>
</dbReference>
<protein>
    <submittedName>
        <fullName evidence="1">Uncharacterized protein</fullName>
    </submittedName>
</protein>
<sequence length="208" mass="22037">MDADELTMRRWAAADEDAERVLAHEGSLLAVTPWTRWSVALGVGALVVVGVGSVALPRSEADGTRVAVAAAVAALAVVAFVVGAVRSARVRRPIRTAFPTVTTALSGRERHAVARAVDGRIAAPDDRLRIVRATAVLRAAADRVEQALWLAVLVTTMVLGASAERSPILWLGAVLAVVALGIALVTWFDVARVRRALQTTPWESAARR</sequence>
<evidence type="ECO:0000313" key="2">
    <source>
        <dbReference type="Proteomes" id="UP000681794"/>
    </source>
</evidence>
<proteinExistence type="predicted"/>